<evidence type="ECO:0000313" key="1">
    <source>
        <dbReference type="EMBL" id="MDQ0512808.1"/>
    </source>
</evidence>
<dbReference type="EMBL" id="JAUSVR010000016">
    <property type="protein sequence ID" value="MDQ0512808.1"/>
    <property type="molecule type" value="Genomic_DNA"/>
</dbReference>
<reference evidence="1 2" key="1">
    <citation type="submission" date="2023-07" db="EMBL/GenBank/DDBJ databases">
        <title>Genomic Encyclopedia of Type Strains, Phase IV (KMG-IV): sequencing the most valuable type-strain genomes for metagenomic binning, comparative biology and taxonomic classification.</title>
        <authorList>
            <person name="Goeker M."/>
        </authorList>
    </citation>
    <scope>NUCLEOTIDE SEQUENCE [LARGE SCALE GENOMIC DNA]</scope>
    <source>
        <strain evidence="1 2">DSM 15561</strain>
    </source>
</reference>
<protein>
    <submittedName>
        <fullName evidence="1">Uncharacterized protein</fullName>
    </submittedName>
</protein>
<keyword evidence="2" id="KW-1185">Reference proteome</keyword>
<accession>A0ABU0LVV5</accession>
<evidence type="ECO:0000313" key="2">
    <source>
        <dbReference type="Proteomes" id="UP001235094"/>
    </source>
</evidence>
<dbReference type="RefSeq" id="WP_306891471.1">
    <property type="nucleotide sequence ID" value="NZ_JAUSVR010000016.1"/>
</dbReference>
<sequence>MAPCRAPGCGAEATRFGHYCTTHKSRLRRHGDIAQAAISRAALAPYVARVRTRIAKNAASPLWAQCEARWTAVMDHAGTIIARYEGGGTVIRDELRAAREAGRLADVTAREVVETVAALYLMRDAEPRRFRSDAAFNTQLVRRVRGLAEVNAGIWYDHASGRMKRVYRDLPPTVASILAHWLVETLGVVGVRLAALERKDRDAEEAKRSAFRDALEDLT</sequence>
<dbReference type="Proteomes" id="UP001235094">
    <property type="component" value="Unassembled WGS sequence"/>
</dbReference>
<name>A0ABU0LVV5_9HYPH</name>
<comment type="caution">
    <text evidence="1">The sequence shown here is derived from an EMBL/GenBank/DDBJ whole genome shotgun (WGS) entry which is preliminary data.</text>
</comment>
<organism evidence="1 2">
    <name type="scientific">Ancylobacter amanitiformis</name>
    <dbReference type="NCBI Taxonomy" id="217069"/>
    <lineage>
        <taxon>Bacteria</taxon>
        <taxon>Pseudomonadati</taxon>
        <taxon>Pseudomonadota</taxon>
        <taxon>Alphaproteobacteria</taxon>
        <taxon>Hyphomicrobiales</taxon>
        <taxon>Xanthobacteraceae</taxon>
        <taxon>Ancylobacter</taxon>
    </lineage>
</organism>
<gene>
    <name evidence="1" type="ORF">QOZ99_003722</name>
</gene>
<proteinExistence type="predicted"/>